<evidence type="ECO:0000256" key="1">
    <source>
        <dbReference type="SAM" id="MobiDB-lite"/>
    </source>
</evidence>
<dbReference type="OMA" id="IDYTLTH"/>
<comment type="caution">
    <text evidence="2">The sequence shown here is derived from an EMBL/GenBank/DDBJ whole genome shotgun (WGS) entry which is preliminary data.</text>
</comment>
<protein>
    <submittedName>
        <fullName evidence="2">Uncharacterized protein</fullName>
    </submittedName>
</protein>
<dbReference type="OrthoDB" id="2020015at2759"/>
<dbReference type="AlphaFoldDB" id="A0A835D1H2"/>
<evidence type="ECO:0000313" key="3">
    <source>
        <dbReference type="Proteomes" id="UP000655225"/>
    </source>
</evidence>
<feature type="compositionally biased region" description="Basic and acidic residues" evidence="1">
    <location>
        <begin position="55"/>
        <end position="80"/>
    </location>
</feature>
<dbReference type="EMBL" id="JABCRI010000021">
    <property type="protein sequence ID" value="KAF8379870.1"/>
    <property type="molecule type" value="Genomic_DNA"/>
</dbReference>
<organism evidence="2 3">
    <name type="scientific">Tetracentron sinense</name>
    <name type="common">Spur-leaf</name>
    <dbReference type="NCBI Taxonomy" id="13715"/>
    <lineage>
        <taxon>Eukaryota</taxon>
        <taxon>Viridiplantae</taxon>
        <taxon>Streptophyta</taxon>
        <taxon>Embryophyta</taxon>
        <taxon>Tracheophyta</taxon>
        <taxon>Spermatophyta</taxon>
        <taxon>Magnoliopsida</taxon>
        <taxon>Trochodendrales</taxon>
        <taxon>Trochodendraceae</taxon>
        <taxon>Tetracentron</taxon>
    </lineage>
</organism>
<gene>
    <name evidence="2" type="ORF">HHK36_027335</name>
</gene>
<accession>A0A835D1H2</accession>
<dbReference type="PANTHER" id="PTHR33645">
    <property type="entry name" value="AMINOPEPTIDASE (DUF3754)"/>
    <property type="match status" value="1"/>
</dbReference>
<feature type="region of interest" description="Disordered" evidence="1">
    <location>
        <begin position="51"/>
        <end position="82"/>
    </location>
</feature>
<name>A0A835D1H2_TETSI</name>
<dbReference type="Proteomes" id="UP000655225">
    <property type="component" value="Unassembled WGS sequence"/>
</dbReference>
<keyword evidence="3" id="KW-1185">Reference proteome</keyword>
<proteinExistence type="predicted"/>
<sequence length="498" mass="56669">MCTWQIITSLNSGHYLSPYRCSRASIKTPCCTLRFQEIPIEPLELQSKSDVASSFKREDRPKDSVHGVRDAKGGRDDDKGISGIRVPRQRYIPVSKSELLDAILTTFQSQEDADEFLRFSSCLDSILHAEHKGILEEMRIDYTLTHSIESRHASVNGHSTCSEEEIVANGKHSDTPRDNTFGFGNMETNGEDTNKPLPFNYVPDLSFLLGSPVPTVKRNSIRDSRVAVATRFQRAFMKLLHDAQFEELSARDLMLTSSLNTDYLLTLPIYVDWKRASESNAIIFRRGYATERQKGLLIVEKLDYLQSKLLQGIFVILSKPLGKIGMWINEALKSASQTQEIQVWTKRLKLWFTEPYFSQRSYSCDERTFDNQLEVDQLSDIDLPIWLAAQKAVPRYEGLLSSVGPRERLLRKLLAWIGLIPSTPESSIDINSDSTACEPYLRPISLSRITLSDIWRPAMREACGNDLWKMLKTAVSILFSQSILQVSLDYIITFAFLF</sequence>
<reference evidence="2 3" key="1">
    <citation type="submission" date="2020-04" db="EMBL/GenBank/DDBJ databases">
        <title>Plant Genome Project.</title>
        <authorList>
            <person name="Zhang R.-G."/>
        </authorList>
    </citation>
    <scope>NUCLEOTIDE SEQUENCE [LARGE SCALE GENOMIC DNA]</scope>
    <source>
        <strain evidence="2">YNK0</strain>
        <tissue evidence="2">Leaf</tissue>
    </source>
</reference>
<dbReference type="PANTHER" id="PTHR33645:SF2">
    <property type="entry name" value="FAMILY PROTEIN, PUTATIVE (DUF3754)-RELATED"/>
    <property type="match status" value="1"/>
</dbReference>
<evidence type="ECO:0000313" key="2">
    <source>
        <dbReference type="EMBL" id="KAF8379870.1"/>
    </source>
</evidence>